<proteinExistence type="predicted"/>
<protein>
    <recommendedName>
        <fullName evidence="3">Lipoprotein</fullName>
    </recommendedName>
</protein>
<dbReference type="PROSITE" id="PS51257">
    <property type="entry name" value="PROKAR_LIPOPROTEIN"/>
    <property type="match status" value="1"/>
</dbReference>
<sequence length="197" mass="22665">MYVTFTKLHKFVVSVFLISLSSCEVINAVDDLVVSQQNKETYIISKGKHDSNNGFKKLSTSLIRFEATFDSSAVYTTVDPANQADINKLYGLSDCSTQHHTNSARFGWRWYNSRLEIHAYTYFNKQRSSELITTVELNKPYLYQLRLEDNEYVFILNDVKVSKPRNCSGPGEGYQLYPYFGGDEVAPHNIKIYLKEL</sequence>
<comment type="caution">
    <text evidence="1">The sequence shown here is derived from an EMBL/GenBank/DDBJ whole genome shotgun (WGS) entry which is preliminary data.</text>
</comment>
<keyword evidence="2" id="KW-1185">Reference proteome</keyword>
<dbReference type="EMBL" id="JBHULU010000021">
    <property type="protein sequence ID" value="MFD2515675.1"/>
    <property type="molecule type" value="Genomic_DNA"/>
</dbReference>
<dbReference type="RefSeq" id="WP_377510883.1">
    <property type="nucleotide sequence ID" value="NZ_JBHULU010000021.1"/>
</dbReference>
<gene>
    <name evidence="1" type="ORF">ACFSRY_17515</name>
</gene>
<name>A0ABW5IUG6_9BACT</name>
<evidence type="ECO:0000313" key="1">
    <source>
        <dbReference type="EMBL" id="MFD2515675.1"/>
    </source>
</evidence>
<reference evidence="2" key="1">
    <citation type="journal article" date="2019" name="Int. J. Syst. Evol. Microbiol.">
        <title>The Global Catalogue of Microorganisms (GCM) 10K type strain sequencing project: providing services to taxonomists for standard genome sequencing and annotation.</title>
        <authorList>
            <consortium name="The Broad Institute Genomics Platform"/>
            <consortium name="The Broad Institute Genome Sequencing Center for Infectious Disease"/>
            <person name="Wu L."/>
            <person name="Ma J."/>
        </authorList>
    </citation>
    <scope>NUCLEOTIDE SEQUENCE [LARGE SCALE GENOMIC DNA]</scope>
    <source>
        <strain evidence="2">KCTC 42498</strain>
    </source>
</reference>
<organism evidence="1 2">
    <name type="scientific">Pontibacter locisalis</name>
    <dbReference type="NCBI Taxonomy" id="1719035"/>
    <lineage>
        <taxon>Bacteria</taxon>
        <taxon>Pseudomonadati</taxon>
        <taxon>Bacteroidota</taxon>
        <taxon>Cytophagia</taxon>
        <taxon>Cytophagales</taxon>
        <taxon>Hymenobacteraceae</taxon>
        <taxon>Pontibacter</taxon>
    </lineage>
</organism>
<dbReference type="Proteomes" id="UP001597544">
    <property type="component" value="Unassembled WGS sequence"/>
</dbReference>
<evidence type="ECO:0008006" key="3">
    <source>
        <dbReference type="Google" id="ProtNLM"/>
    </source>
</evidence>
<accession>A0ABW5IUG6</accession>
<evidence type="ECO:0000313" key="2">
    <source>
        <dbReference type="Proteomes" id="UP001597544"/>
    </source>
</evidence>